<name>A0A370X7U3_9GAMM</name>
<evidence type="ECO:0000256" key="1">
    <source>
        <dbReference type="SAM" id="Phobius"/>
    </source>
</evidence>
<feature type="transmembrane region" description="Helical" evidence="1">
    <location>
        <begin position="26"/>
        <end position="49"/>
    </location>
</feature>
<dbReference type="AlphaFoldDB" id="A0A370X7U3"/>
<sequence>MAGKFARSWALLKASAEVLRSDKSLLVFPLMSGICTLIVAATFLTPVGFEYLNDERIRAYGVAHHVAPSHYVFLFLFYLAQYTVIIFFNTALASVATARLRGDEASVSEGLAVARSRFGSILGYAVIAATVGTLLRSLQERAGWLGRIVIGMIGLAWTVATFLVVPVLANEDVGPLEAVQRSVDLLRRSWGENLIGNAGIGFAFGFITMAAVLAVTLLAIAAATAHSIPLLVMVVAVALIGFALLGMIQSSLQVVYAVALYRYVDEGEAGGGFDQAMLKNAFRSRT</sequence>
<keyword evidence="3" id="KW-1185">Reference proteome</keyword>
<dbReference type="EMBL" id="QRBF01000003">
    <property type="protein sequence ID" value="RDS84347.1"/>
    <property type="molecule type" value="Genomic_DNA"/>
</dbReference>
<proteinExistence type="predicted"/>
<protein>
    <recommendedName>
        <fullName evidence="4">Glycerophosphoryl diester phosphodiesterase membrane domain-containing protein</fullName>
    </recommendedName>
</protein>
<feature type="transmembrane region" description="Helical" evidence="1">
    <location>
        <begin position="70"/>
        <end position="98"/>
    </location>
</feature>
<evidence type="ECO:0008006" key="4">
    <source>
        <dbReference type="Google" id="ProtNLM"/>
    </source>
</evidence>
<keyword evidence="1" id="KW-1133">Transmembrane helix</keyword>
<dbReference type="InterPro" id="IPR046157">
    <property type="entry name" value="DUF6159"/>
</dbReference>
<dbReference type="Proteomes" id="UP000255334">
    <property type="component" value="Unassembled WGS sequence"/>
</dbReference>
<dbReference type="RefSeq" id="WP_115478147.1">
    <property type="nucleotide sequence ID" value="NZ_QRBF01000003.1"/>
</dbReference>
<reference evidence="2 3" key="1">
    <citation type="submission" date="2018-07" db="EMBL/GenBank/DDBJ databases">
        <title>Dyella monticola sp. nov. and Dyella psychrodurans sp. nov. isolated from monsoon evergreen broad-leaved forest soil of Dinghu Mountain, China.</title>
        <authorList>
            <person name="Gao Z."/>
            <person name="Qiu L."/>
        </authorList>
    </citation>
    <scope>NUCLEOTIDE SEQUENCE [LARGE SCALE GENOMIC DNA]</scope>
    <source>
        <strain evidence="2 3">4MSK11</strain>
    </source>
</reference>
<feature type="transmembrane region" description="Helical" evidence="1">
    <location>
        <begin position="194"/>
        <end position="221"/>
    </location>
</feature>
<organism evidence="2 3">
    <name type="scientific">Dyella psychrodurans</name>
    <dbReference type="NCBI Taxonomy" id="1927960"/>
    <lineage>
        <taxon>Bacteria</taxon>
        <taxon>Pseudomonadati</taxon>
        <taxon>Pseudomonadota</taxon>
        <taxon>Gammaproteobacteria</taxon>
        <taxon>Lysobacterales</taxon>
        <taxon>Rhodanobacteraceae</taxon>
        <taxon>Dyella</taxon>
    </lineage>
</organism>
<evidence type="ECO:0000313" key="2">
    <source>
        <dbReference type="EMBL" id="RDS84347.1"/>
    </source>
</evidence>
<dbReference type="Pfam" id="PF19656">
    <property type="entry name" value="DUF6159"/>
    <property type="match status" value="1"/>
</dbReference>
<comment type="caution">
    <text evidence="2">The sequence shown here is derived from an EMBL/GenBank/DDBJ whole genome shotgun (WGS) entry which is preliminary data.</text>
</comment>
<feature type="transmembrane region" description="Helical" evidence="1">
    <location>
        <begin position="118"/>
        <end position="136"/>
    </location>
</feature>
<keyword evidence="1" id="KW-0472">Membrane</keyword>
<accession>A0A370X7U3</accession>
<feature type="transmembrane region" description="Helical" evidence="1">
    <location>
        <begin position="228"/>
        <end position="248"/>
    </location>
</feature>
<dbReference type="OrthoDB" id="5637493at2"/>
<feature type="transmembrane region" description="Helical" evidence="1">
    <location>
        <begin position="148"/>
        <end position="169"/>
    </location>
</feature>
<evidence type="ECO:0000313" key="3">
    <source>
        <dbReference type="Proteomes" id="UP000255334"/>
    </source>
</evidence>
<keyword evidence="1" id="KW-0812">Transmembrane</keyword>
<gene>
    <name evidence="2" type="ORF">DWU99_09280</name>
</gene>